<name>A0AAV0F3C1_9ASTE</name>
<sequence length="125" mass="14112">MTGKWIRGGVADCSGEMVAPTEQEAKRSCETYPFCSLHFGRLFYASFIGKLSFKKAKENQKFCHMLVLHKKCSKKCLNGKNGPEIKIKLEIEHGSRECIISVWVLQFLAGLFRQVGINEKVRGGK</sequence>
<organism evidence="1 2">
    <name type="scientific">Cuscuta epithymum</name>
    <dbReference type="NCBI Taxonomy" id="186058"/>
    <lineage>
        <taxon>Eukaryota</taxon>
        <taxon>Viridiplantae</taxon>
        <taxon>Streptophyta</taxon>
        <taxon>Embryophyta</taxon>
        <taxon>Tracheophyta</taxon>
        <taxon>Spermatophyta</taxon>
        <taxon>Magnoliopsida</taxon>
        <taxon>eudicotyledons</taxon>
        <taxon>Gunneridae</taxon>
        <taxon>Pentapetalae</taxon>
        <taxon>asterids</taxon>
        <taxon>lamiids</taxon>
        <taxon>Solanales</taxon>
        <taxon>Convolvulaceae</taxon>
        <taxon>Cuscuteae</taxon>
        <taxon>Cuscuta</taxon>
        <taxon>Cuscuta subgen. Cuscuta</taxon>
    </lineage>
</organism>
<dbReference type="EMBL" id="CAMAPF010000958">
    <property type="protein sequence ID" value="CAH9130003.1"/>
    <property type="molecule type" value="Genomic_DNA"/>
</dbReference>
<comment type="caution">
    <text evidence="1">The sequence shown here is derived from an EMBL/GenBank/DDBJ whole genome shotgun (WGS) entry which is preliminary data.</text>
</comment>
<protein>
    <submittedName>
        <fullName evidence="1">Uncharacterized protein</fullName>
    </submittedName>
</protein>
<evidence type="ECO:0000313" key="2">
    <source>
        <dbReference type="Proteomes" id="UP001152523"/>
    </source>
</evidence>
<gene>
    <name evidence="1" type="ORF">CEPIT_LOCUS30290</name>
</gene>
<keyword evidence="2" id="KW-1185">Reference proteome</keyword>
<proteinExistence type="predicted"/>
<evidence type="ECO:0000313" key="1">
    <source>
        <dbReference type="EMBL" id="CAH9130003.1"/>
    </source>
</evidence>
<accession>A0AAV0F3C1</accession>
<dbReference type="Proteomes" id="UP001152523">
    <property type="component" value="Unassembled WGS sequence"/>
</dbReference>
<reference evidence="1" key="1">
    <citation type="submission" date="2022-07" db="EMBL/GenBank/DDBJ databases">
        <authorList>
            <person name="Macas J."/>
            <person name="Novak P."/>
            <person name="Neumann P."/>
        </authorList>
    </citation>
    <scope>NUCLEOTIDE SEQUENCE</scope>
</reference>
<dbReference type="AlphaFoldDB" id="A0AAV0F3C1"/>